<dbReference type="Gene3D" id="2.130.10.10">
    <property type="entry name" value="YVTN repeat-like/Quinoprotein amine dehydrogenase"/>
    <property type="match status" value="1"/>
</dbReference>
<dbReference type="EMBL" id="JAGSOG010000085">
    <property type="protein sequence ID" value="MBR7835158.1"/>
    <property type="molecule type" value="Genomic_DNA"/>
</dbReference>
<comment type="caution">
    <text evidence="1">The sequence shown here is derived from an EMBL/GenBank/DDBJ whole genome shotgun (WGS) entry which is preliminary data.</text>
</comment>
<keyword evidence="2" id="KW-1185">Reference proteome</keyword>
<sequence length="134" mass="14219">MVSVSLSTGAVAAFFRSDDVDLTPRAVSRTGPILWVSEAGRTVRALDAHDGTPLRRFAAADVDHAVQAESGFVVADSTGRLALVDPDPEAPHYSTHSHSGRIAQRIRVLRDHGPGTVLVLTKGTVRVVEVDTAL</sequence>
<dbReference type="AlphaFoldDB" id="A0A941ERG8"/>
<accession>A0A941ERG8</accession>
<evidence type="ECO:0000313" key="1">
    <source>
        <dbReference type="EMBL" id="MBR7835158.1"/>
    </source>
</evidence>
<dbReference type="Proteomes" id="UP000675781">
    <property type="component" value="Unassembled WGS sequence"/>
</dbReference>
<dbReference type="InterPro" id="IPR011047">
    <property type="entry name" value="Quinoprotein_ADH-like_sf"/>
</dbReference>
<name>A0A941ERG8_9ACTN</name>
<dbReference type="RefSeq" id="WP_212529657.1">
    <property type="nucleotide sequence ID" value="NZ_JAGSOG010000085.1"/>
</dbReference>
<dbReference type="InterPro" id="IPR015943">
    <property type="entry name" value="WD40/YVTN_repeat-like_dom_sf"/>
</dbReference>
<organism evidence="1 2">
    <name type="scientific">Actinospica durhamensis</name>
    <dbReference type="NCBI Taxonomy" id="1508375"/>
    <lineage>
        <taxon>Bacteria</taxon>
        <taxon>Bacillati</taxon>
        <taxon>Actinomycetota</taxon>
        <taxon>Actinomycetes</taxon>
        <taxon>Catenulisporales</taxon>
        <taxon>Actinospicaceae</taxon>
        <taxon>Actinospica</taxon>
    </lineage>
</organism>
<gene>
    <name evidence="1" type="ORF">KDL01_17930</name>
</gene>
<dbReference type="SUPFAM" id="SSF50998">
    <property type="entry name" value="Quinoprotein alcohol dehydrogenase-like"/>
    <property type="match status" value="1"/>
</dbReference>
<proteinExistence type="predicted"/>
<protein>
    <submittedName>
        <fullName evidence="1">Uncharacterized protein</fullName>
    </submittedName>
</protein>
<evidence type="ECO:0000313" key="2">
    <source>
        <dbReference type="Proteomes" id="UP000675781"/>
    </source>
</evidence>
<reference evidence="1" key="1">
    <citation type="submission" date="2021-04" db="EMBL/GenBank/DDBJ databases">
        <title>Genome based classification of Actinospica acidithermotolerans sp. nov., an actinobacterium isolated from an Indonesian hot spring.</title>
        <authorList>
            <person name="Kusuma A.B."/>
            <person name="Putra K.E."/>
            <person name="Nafisah S."/>
            <person name="Loh J."/>
            <person name="Nouioui I."/>
            <person name="Goodfellow M."/>
        </authorList>
    </citation>
    <scope>NUCLEOTIDE SEQUENCE</scope>
    <source>
        <strain evidence="1">CSCA 57</strain>
    </source>
</reference>